<dbReference type="InterPro" id="IPR051099">
    <property type="entry name" value="AGR/TXD"/>
</dbReference>
<name>A0A061IW08_TRYRA</name>
<dbReference type="OrthoDB" id="262308at2759"/>
<dbReference type="Gene3D" id="3.40.30.10">
    <property type="entry name" value="Glutaredoxin"/>
    <property type="match status" value="1"/>
</dbReference>
<organism evidence="2 3">
    <name type="scientific">Trypanosoma rangeli SC58</name>
    <dbReference type="NCBI Taxonomy" id="429131"/>
    <lineage>
        <taxon>Eukaryota</taxon>
        <taxon>Discoba</taxon>
        <taxon>Euglenozoa</taxon>
        <taxon>Kinetoplastea</taxon>
        <taxon>Metakinetoplastina</taxon>
        <taxon>Trypanosomatida</taxon>
        <taxon>Trypanosomatidae</taxon>
        <taxon>Trypanosoma</taxon>
        <taxon>Herpetosoma</taxon>
    </lineage>
</organism>
<evidence type="ECO:0000313" key="3">
    <source>
        <dbReference type="Proteomes" id="UP000031737"/>
    </source>
</evidence>
<keyword evidence="3" id="KW-1185">Reference proteome</keyword>
<gene>
    <name evidence="2" type="ORF">TRSC58_06058</name>
</gene>
<dbReference type="PANTHER" id="PTHR15337">
    <property type="entry name" value="ANTERIOR GRADIENT PROTEIN-RELATED"/>
    <property type="match status" value="1"/>
</dbReference>
<evidence type="ECO:0000256" key="1">
    <source>
        <dbReference type="ARBA" id="ARBA00022729"/>
    </source>
</evidence>
<keyword evidence="1" id="KW-0732">Signal</keyword>
<evidence type="ECO:0000313" key="2">
    <source>
        <dbReference type="EMBL" id="ESL06270.1"/>
    </source>
</evidence>
<comment type="caution">
    <text evidence="2">The sequence shown here is derived from an EMBL/GenBank/DDBJ whole genome shotgun (WGS) entry which is preliminary data.</text>
</comment>
<dbReference type="EMBL" id="AUPL01006058">
    <property type="protein sequence ID" value="ESL06270.1"/>
    <property type="molecule type" value="Genomic_DNA"/>
</dbReference>
<accession>A0A061IW08</accession>
<reference evidence="2 3" key="1">
    <citation type="submission" date="2013-07" db="EMBL/GenBank/DDBJ databases">
        <authorList>
            <person name="Stoco P.H."/>
            <person name="Wagner G."/>
            <person name="Gerber A."/>
            <person name="Zaha A."/>
            <person name="Thompson C."/>
            <person name="Bartholomeu D.C."/>
            <person name="Luckemeyer D.D."/>
            <person name="Bahia D."/>
            <person name="Loreto E."/>
            <person name="Prestes E.B."/>
            <person name="Lima F.M."/>
            <person name="Rodrigues-Luiz G."/>
            <person name="Vallejo G.A."/>
            <person name="Filho J.F."/>
            <person name="Monteiro K.M."/>
            <person name="Tyler K.M."/>
            <person name="de Almeida L.G."/>
            <person name="Ortiz M.F."/>
            <person name="Siervo M.A."/>
            <person name="de Moraes M.H."/>
            <person name="Cunha O.L."/>
            <person name="Mendonca-Neto R."/>
            <person name="Silva R."/>
            <person name="Teixeira S.M."/>
            <person name="Murta S.M."/>
            <person name="Sincero T.C."/>
            <person name="Mendes T.A."/>
            <person name="Urmenyi T.P."/>
            <person name="Silva V.G."/>
            <person name="da Rocha W.D."/>
            <person name="Andersson B."/>
            <person name="Romanha A.J."/>
            <person name="Steindel M."/>
            <person name="de Vasconcelos A.T."/>
            <person name="Grisard E.C."/>
        </authorList>
    </citation>
    <scope>NUCLEOTIDE SEQUENCE [LARGE SCALE GENOMIC DNA]</scope>
    <source>
        <strain evidence="2 3">SC58</strain>
    </source>
</reference>
<evidence type="ECO:0008006" key="4">
    <source>
        <dbReference type="Google" id="ProtNLM"/>
    </source>
</evidence>
<dbReference type="AlphaFoldDB" id="A0A061IW08"/>
<dbReference type="Proteomes" id="UP000031737">
    <property type="component" value="Unassembled WGS sequence"/>
</dbReference>
<proteinExistence type="predicted"/>
<dbReference type="VEuPathDB" id="TriTrypDB:TRSC58_06058"/>
<dbReference type="PANTHER" id="PTHR15337:SF11">
    <property type="entry name" value="THIOREDOXIN DOMAIN-CONTAINING PROTEIN"/>
    <property type="match status" value="1"/>
</dbReference>
<protein>
    <recommendedName>
        <fullName evidence="4">Thioredoxin-like fold domain-containing protein</fullName>
    </recommendedName>
</protein>
<sequence>MAFSRPGVSESSEVNEEKEVRFLAEARSESFNELCHRPIMLLFYRDDCSACHALLQGLGNSAEFELLSEYMTMVVADSMVDITEKYPYPQPHFRNHSLFFHGGRRGKVLKMKEAEAVQEAFAGQGEYFPRVFFIFPQNGSVMPIFNQGEDSNPSFLHFYHETSSLLHSMMVALWTMNEAVNFSEL</sequence>